<proteinExistence type="predicted"/>
<accession>A0A133XVZ6</accession>
<dbReference type="EMBL" id="LSCR01000006">
    <property type="protein sequence ID" value="KXB35083.1"/>
    <property type="molecule type" value="Genomic_DNA"/>
</dbReference>
<evidence type="ECO:0000313" key="1">
    <source>
        <dbReference type="EMBL" id="KXB35083.1"/>
    </source>
</evidence>
<keyword evidence="2" id="KW-1185">Reference proteome</keyword>
<dbReference type="Proteomes" id="UP000070675">
    <property type="component" value="Unassembled WGS sequence"/>
</dbReference>
<dbReference type="AlphaFoldDB" id="A0A133XVZ6"/>
<name>A0A133XVZ6_9ACTN</name>
<gene>
    <name evidence="1" type="ORF">HMPREF3192_00448</name>
</gene>
<comment type="caution">
    <text evidence="1">The sequence shown here is derived from an EMBL/GenBank/DDBJ whole genome shotgun (WGS) entry which is preliminary data.</text>
</comment>
<dbReference type="PATRIC" id="fig|1393034.3.peg.431"/>
<reference evidence="2" key="1">
    <citation type="submission" date="2016-01" db="EMBL/GenBank/DDBJ databases">
        <authorList>
            <person name="Mitreva M."/>
            <person name="Pepin K.H."/>
            <person name="Mihindukulasuriya K.A."/>
            <person name="Fulton R."/>
            <person name="Fronick C."/>
            <person name="O'Laughlin M."/>
            <person name="Miner T."/>
            <person name="Herter B."/>
            <person name="Rosa B.A."/>
            <person name="Cordes M."/>
            <person name="Tomlinson C."/>
            <person name="Wollam A."/>
            <person name="Palsikar V.B."/>
            <person name="Mardis E.R."/>
            <person name="Wilson R.K."/>
        </authorList>
    </citation>
    <scope>NUCLEOTIDE SEQUENCE [LARGE SCALE GENOMIC DNA]</scope>
    <source>
        <strain evidence="2">DNF00019</strain>
    </source>
</reference>
<protein>
    <submittedName>
        <fullName evidence="1">Uncharacterized protein</fullName>
    </submittedName>
</protein>
<sequence length="44" mass="5145">MLKHPIATPRRIQKRWHTDIVDIVFRISAKVVNSQSPSKKVLSY</sequence>
<evidence type="ECO:0000313" key="2">
    <source>
        <dbReference type="Proteomes" id="UP000070675"/>
    </source>
</evidence>
<organism evidence="1 2">
    <name type="scientific">Atopobium deltae</name>
    <dbReference type="NCBI Taxonomy" id="1393034"/>
    <lineage>
        <taxon>Bacteria</taxon>
        <taxon>Bacillati</taxon>
        <taxon>Actinomycetota</taxon>
        <taxon>Coriobacteriia</taxon>
        <taxon>Coriobacteriales</taxon>
        <taxon>Atopobiaceae</taxon>
        <taxon>Atopobium</taxon>
    </lineage>
</organism>
<dbReference type="STRING" id="1393034.HMPREF3192_00448"/>